<organism evidence="1 2">
    <name type="scientific">Virgibacillus salinus</name>
    <dbReference type="NCBI Taxonomy" id="553311"/>
    <lineage>
        <taxon>Bacteria</taxon>
        <taxon>Bacillati</taxon>
        <taxon>Bacillota</taxon>
        <taxon>Bacilli</taxon>
        <taxon>Bacillales</taxon>
        <taxon>Bacillaceae</taxon>
        <taxon>Virgibacillus</taxon>
    </lineage>
</organism>
<keyword evidence="2" id="KW-1185">Reference proteome</keyword>
<dbReference type="EMBL" id="FNKD01000001">
    <property type="protein sequence ID" value="SDQ20790.1"/>
    <property type="molecule type" value="Genomic_DNA"/>
</dbReference>
<dbReference type="AlphaFoldDB" id="A0A1H0Z0C0"/>
<reference evidence="1 2" key="1">
    <citation type="submission" date="2016-10" db="EMBL/GenBank/DDBJ databases">
        <authorList>
            <person name="de Groot N.N."/>
        </authorList>
    </citation>
    <scope>NUCLEOTIDE SEQUENCE [LARGE SCALE GENOMIC DNA]</scope>
    <source>
        <strain evidence="1 2">CGMCC 1.10449</strain>
    </source>
</reference>
<dbReference type="RefSeq" id="WP_092491785.1">
    <property type="nucleotide sequence ID" value="NZ_FNKD01000001.1"/>
</dbReference>
<gene>
    <name evidence="1" type="ORF">SAMN05216231_0948</name>
</gene>
<protein>
    <submittedName>
        <fullName evidence="1">Uncharacterized protein</fullName>
    </submittedName>
</protein>
<evidence type="ECO:0000313" key="2">
    <source>
        <dbReference type="Proteomes" id="UP000199444"/>
    </source>
</evidence>
<evidence type="ECO:0000313" key="1">
    <source>
        <dbReference type="EMBL" id="SDQ20790.1"/>
    </source>
</evidence>
<name>A0A1H0Z0C0_9BACI</name>
<sequence>MRIKHGGKLSKAYFKSYMKLIMNTRDCSLEESSSITLERIFVEEKDETDVEVYQNYLKAFEELRDINTD</sequence>
<proteinExistence type="predicted"/>
<dbReference type="Proteomes" id="UP000199444">
    <property type="component" value="Unassembled WGS sequence"/>
</dbReference>
<accession>A0A1H0Z0C0</accession>